<evidence type="ECO:0000256" key="1">
    <source>
        <dbReference type="SAM" id="MobiDB-lite"/>
    </source>
</evidence>
<feature type="compositionally biased region" description="Low complexity" evidence="1">
    <location>
        <begin position="569"/>
        <end position="696"/>
    </location>
</feature>
<protein>
    <recommendedName>
        <fullName evidence="3">EGF-like domain-containing protein</fullName>
    </recommendedName>
</protein>
<gene>
    <name evidence="4" type="ORF">CYY_006664</name>
</gene>
<dbReference type="Pfam" id="PF24141">
    <property type="entry name" value="LRR_ComC"/>
    <property type="match status" value="1"/>
</dbReference>
<dbReference type="InterPro" id="IPR057013">
    <property type="entry name" value="LRR_ComC"/>
</dbReference>
<feature type="chain" id="PRO_5035180112" description="EGF-like domain-containing protein" evidence="2">
    <location>
        <begin position="25"/>
        <end position="720"/>
    </location>
</feature>
<feature type="domain" description="EGF-like" evidence="3">
    <location>
        <begin position="91"/>
        <end position="407"/>
    </location>
</feature>
<accession>A0A8J4UY42</accession>
<dbReference type="Proteomes" id="UP000695562">
    <property type="component" value="Unassembled WGS sequence"/>
</dbReference>
<evidence type="ECO:0000313" key="4">
    <source>
        <dbReference type="EMBL" id="KAF2072030.1"/>
    </source>
</evidence>
<evidence type="ECO:0000256" key="2">
    <source>
        <dbReference type="SAM" id="SignalP"/>
    </source>
</evidence>
<evidence type="ECO:0000313" key="5">
    <source>
        <dbReference type="Proteomes" id="UP000695562"/>
    </source>
</evidence>
<keyword evidence="2" id="KW-0732">Signal</keyword>
<evidence type="ECO:0000259" key="3">
    <source>
        <dbReference type="Pfam" id="PF24141"/>
    </source>
</evidence>
<reference evidence="4" key="1">
    <citation type="submission" date="2020-01" db="EMBL/GenBank/DDBJ databases">
        <title>Development of genomics and gene disruption for Polysphondylium violaceum indicates a role for the polyketide synthase stlB in stalk morphogenesis.</title>
        <authorList>
            <person name="Narita B."/>
            <person name="Kawabe Y."/>
            <person name="Kin K."/>
            <person name="Saito T."/>
            <person name="Gibbs R."/>
            <person name="Kuspa A."/>
            <person name="Muzny D."/>
            <person name="Queller D."/>
            <person name="Richards S."/>
            <person name="Strassman J."/>
            <person name="Sucgang R."/>
            <person name="Worley K."/>
            <person name="Schaap P."/>
        </authorList>
    </citation>
    <scope>NUCLEOTIDE SEQUENCE</scope>
    <source>
        <strain evidence="4">QSvi11</strain>
    </source>
</reference>
<sequence length="720" mass="78000">MTTLNLIFVAVIIFLLSLCSFSNAADLDQTDYNTLSSLFSTLGISFSATVANACAVSGVQCTNPPTGDKRVNYLSLTTSKQTVVPASAFTFPELTMLIVNNLNAGNIFPYELNTAAPKCTYLKCVNCKINQVHPQANFDTLYLQVNDFQGTHYLSEVSRFKYFSSANGNFENVDWVNDLTTKLTTNTLGLTLYTSSFPDLSFYKQMGDLIIMPTSNFPGGDLANIDKIPSAIQSVWFEREAPLTNGVKLRFPLFLENFKSTHQNQINFISNRLDWVVPRKLDLTGSNIVLFRVQRGTFDLEDGSMEYPIAKTNSSCLTNLEISLGSLTTVDFNVLRKTFNNNIYGAKVQMQLPEITLYNTDRIGWAMSATVNDFPRAGESLQLGANKFFGTVPNWICNTDSNLQDNQFTGILPSCFTCFLSDGTIRNKIRGNQFSNYQDDMVSTQYPPCTTLKITDWFFAFRQSNGEGSFHIIGVDLGIRTYITMELVGTSRSIYVKPLKYNNWYYFTFPASIWDTDLLAATTIRVTFTTTTPNIVLDLDITGKWAQKVPFNSTFLQSPYPIDPNTIPSTTGSSTSAEGTSTSSTGQSTSSTSAEGTSTSSTGQSTSEGTSSSTGQSTSSTSAEGTSTSSTSQPTSTETTSNQPTSSSSSNPTTSSSSTGSGSSSPATSTGGAGSSSGITPSPSQQTTTSSTTGEANSATTLYTTFTLTLIVAIIMVSLF</sequence>
<feature type="region of interest" description="Disordered" evidence="1">
    <location>
        <begin position="557"/>
        <end position="696"/>
    </location>
</feature>
<keyword evidence="5" id="KW-1185">Reference proteome</keyword>
<proteinExistence type="predicted"/>
<comment type="caution">
    <text evidence="4">The sequence shown here is derived from an EMBL/GenBank/DDBJ whole genome shotgun (WGS) entry which is preliminary data.</text>
</comment>
<dbReference type="AlphaFoldDB" id="A0A8J4UY42"/>
<feature type="signal peptide" evidence="2">
    <location>
        <begin position="1"/>
        <end position="24"/>
    </location>
</feature>
<dbReference type="InterPro" id="IPR053331">
    <property type="entry name" value="EGF-like_comC"/>
</dbReference>
<dbReference type="PANTHER" id="PTHR24032">
    <property type="entry name" value="EGF-LIKE DOMAIN-CONTAINING PROTEIN-RELATED-RELATED"/>
    <property type="match status" value="1"/>
</dbReference>
<dbReference type="EMBL" id="AJWJ01000317">
    <property type="protein sequence ID" value="KAF2072030.1"/>
    <property type="molecule type" value="Genomic_DNA"/>
</dbReference>
<organism evidence="4 5">
    <name type="scientific">Polysphondylium violaceum</name>
    <dbReference type="NCBI Taxonomy" id="133409"/>
    <lineage>
        <taxon>Eukaryota</taxon>
        <taxon>Amoebozoa</taxon>
        <taxon>Evosea</taxon>
        <taxon>Eumycetozoa</taxon>
        <taxon>Dictyostelia</taxon>
        <taxon>Dictyosteliales</taxon>
        <taxon>Dictyosteliaceae</taxon>
        <taxon>Polysphondylium</taxon>
    </lineage>
</organism>
<name>A0A8J4UY42_9MYCE</name>